<dbReference type="PANTHER" id="PTHR36034">
    <property type="entry name" value="EXPRESSED PROTEIN"/>
    <property type="match status" value="1"/>
</dbReference>
<feature type="compositionally biased region" description="Low complexity" evidence="1">
    <location>
        <begin position="111"/>
        <end position="121"/>
    </location>
</feature>
<keyword evidence="2" id="KW-1133">Transmembrane helix</keyword>
<dbReference type="Proteomes" id="UP000694853">
    <property type="component" value="Unplaced"/>
</dbReference>
<evidence type="ECO:0000313" key="3">
    <source>
        <dbReference type="Proteomes" id="UP000694853"/>
    </source>
</evidence>
<sequence length="569" mass="62691">MRLCNEFIACSALINLFFMLLSLLIEFSFRMQVLLQVNVGVNCLRDPCIEILQFGKCQERVPFPNNKVDAVYTNQDPCAELLNWIIPLDNGKPPNRPLSPPHLTSNSGIGSTSQRSNSASSSSQLFSFGNFRSYSMSSIPQNKITPAAPVKAASSKPNFDLEDWDQISSQKILWKKTSLEGLLSFRGVSLEQDRFSVCCGLEGIYRPGRRWRRKLEIIQPVDIHSFVADFNSKDILCVQIKNVAPAHAPDIVLFIDAITIVFEESTKNGTLSSLPISCIEAGSDHSLPNLALRRGEEHSFILKPTTSTWKGLKVEDDKSSQLSKLQLRNQKSKISLDKRKTALINDQYSIMVSCRCNYTGSRLFFKQPTSWRPHCSRDIKISVASEKLEQSLGAYGKAYQLPVQMLTLQASNLTSEELTLTVLAPASFTTPPSVVSLNSPTTPLSPFIGFSEFLGRVNGERGAGATQGQSFTSIVKDNEKQSYDGKAQAVSMSDDVIPSSGLSCTHLWLQSRVPLGCIPPQSIATVKLELLPLTDGLIVLDSLQIDVKEKGVTYIPECALKISATSTIS</sequence>
<feature type="transmembrane region" description="Helical" evidence="2">
    <location>
        <begin position="7"/>
        <end position="29"/>
    </location>
</feature>
<dbReference type="GeneID" id="113869163"/>
<proteinExistence type="predicted"/>
<reference evidence="4" key="2">
    <citation type="submission" date="2025-08" db="UniProtKB">
        <authorList>
            <consortium name="RefSeq"/>
        </authorList>
    </citation>
    <scope>IDENTIFICATION</scope>
    <source>
        <tissue evidence="4">Young leaves</tissue>
    </source>
</reference>
<name>A0A8B8LXP1_ABRPR</name>
<dbReference type="PANTHER" id="PTHR36034:SF2">
    <property type="entry name" value="EXPRESSED PROTEIN"/>
    <property type="match status" value="1"/>
</dbReference>
<keyword evidence="3" id="KW-1185">Reference proteome</keyword>
<dbReference type="RefSeq" id="XP_027361146.1">
    <property type="nucleotide sequence ID" value="XM_027505345.1"/>
</dbReference>
<accession>A0A8B8LXP1</accession>
<evidence type="ECO:0000313" key="4">
    <source>
        <dbReference type="RefSeq" id="XP_027361146.1"/>
    </source>
</evidence>
<keyword evidence="2" id="KW-0812">Transmembrane</keyword>
<organism evidence="3 4">
    <name type="scientific">Abrus precatorius</name>
    <name type="common">Indian licorice</name>
    <name type="synonym">Glycine abrus</name>
    <dbReference type="NCBI Taxonomy" id="3816"/>
    <lineage>
        <taxon>Eukaryota</taxon>
        <taxon>Viridiplantae</taxon>
        <taxon>Streptophyta</taxon>
        <taxon>Embryophyta</taxon>
        <taxon>Tracheophyta</taxon>
        <taxon>Spermatophyta</taxon>
        <taxon>Magnoliopsida</taxon>
        <taxon>eudicotyledons</taxon>
        <taxon>Gunneridae</taxon>
        <taxon>Pentapetalae</taxon>
        <taxon>rosids</taxon>
        <taxon>fabids</taxon>
        <taxon>Fabales</taxon>
        <taxon>Fabaceae</taxon>
        <taxon>Papilionoideae</taxon>
        <taxon>50 kb inversion clade</taxon>
        <taxon>NPAAA clade</taxon>
        <taxon>indigoferoid/millettioid clade</taxon>
        <taxon>Abreae</taxon>
        <taxon>Abrus</taxon>
    </lineage>
</organism>
<keyword evidence="2" id="KW-0472">Membrane</keyword>
<dbReference type="AlphaFoldDB" id="A0A8B8LXP1"/>
<feature type="region of interest" description="Disordered" evidence="1">
    <location>
        <begin position="95"/>
        <end position="121"/>
    </location>
</feature>
<protein>
    <submittedName>
        <fullName evidence="4">Uncharacterized protein LOC113869163 isoform X1</fullName>
    </submittedName>
</protein>
<dbReference type="KEGG" id="aprc:113869163"/>
<evidence type="ECO:0000256" key="2">
    <source>
        <dbReference type="SAM" id="Phobius"/>
    </source>
</evidence>
<gene>
    <name evidence="4" type="primary">LOC113869163</name>
</gene>
<evidence type="ECO:0000256" key="1">
    <source>
        <dbReference type="SAM" id="MobiDB-lite"/>
    </source>
</evidence>
<dbReference type="OrthoDB" id="1918650at2759"/>
<reference evidence="3" key="1">
    <citation type="journal article" date="2019" name="Toxins">
        <title>Detection of Abrin-Like and Prepropulchellin-Like Toxin Genes and Transcripts Using Whole Genome Sequencing and Full-Length Transcript Sequencing of Abrus precatorius.</title>
        <authorList>
            <person name="Hovde B.T."/>
            <person name="Daligault H.E."/>
            <person name="Hanschen E.R."/>
            <person name="Kunde Y.A."/>
            <person name="Johnson M.B."/>
            <person name="Starkenburg S.R."/>
            <person name="Johnson S.L."/>
        </authorList>
    </citation>
    <scope>NUCLEOTIDE SEQUENCE [LARGE SCALE GENOMIC DNA]</scope>
</reference>